<dbReference type="EMBL" id="VSRR010021369">
    <property type="protein sequence ID" value="MPC63869.1"/>
    <property type="molecule type" value="Genomic_DNA"/>
</dbReference>
<sequence length="76" mass="8364">MYVNKVVVDSDPSIMESFRVMSRHNPPIRARGTARLTVRAQVSTGESTGAPGTCTSSCPARRTRTREKSIRNKNGE</sequence>
<dbReference type="AlphaFoldDB" id="A0A5B7H1T3"/>
<proteinExistence type="predicted"/>
<accession>A0A5B7H1T3</accession>
<comment type="caution">
    <text evidence="2">The sequence shown here is derived from an EMBL/GenBank/DDBJ whole genome shotgun (WGS) entry which is preliminary data.</text>
</comment>
<name>A0A5B7H1T3_PORTR</name>
<dbReference type="Proteomes" id="UP000324222">
    <property type="component" value="Unassembled WGS sequence"/>
</dbReference>
<evidence type="ECO:0000256" key="1">
    <source>
        <dbReference type="SAM" id="MobiDB-lite"/>
    </source>
</evidence>
<feature type="compositionally biased region" description="Basic and acidic residues" evidence="1">
    <location>
        <begin position="66"/>
        <end position="76"/>
    </location>
</feature>
<protein>
    <submittedName>
        <fullName evidence="2">Uncharacterized protein</fullName>
    </submittedName>
</protein>
<reference evidence="2 3" key="1">
    <citation type="submission" date="2019-05" db="EMBL/GenBank/DDBJ databases">
        <title>Another draft genome of Portunus trituberculatus and its Hox gene families provides insights of decapod evolution.</title>
        <authorList>
            <person name="Jeong J.-H."/>
            <person name="Song I."/>
            <person name="Kim S."/>
            <person name="Choi T."/>
            <person name="Kim D."/>
            <person name="Ryu S."/>
            <person name="Kim W."/>
        </authorList>
    </citation>
    <scope>NUCLEOTIDE SEQUENCE [LARGE SCALE GENOMIC DNA]</scope>
    <source>
        <tissue evidence="2">Muscle</tissue>
    </source>
</reference>
<evidence type="ECO:0000313" key="2">
    <source>
        <dbReference type="EMBL" id="MPC63869.1"/>
    </source>
</evidence>
<feature type="region of interest" description="Disordered" evidence="1">
    <location>
        <begin position="41"/>
        <end position="76"/>
    </location>
</feature>
<organism evidence="2 3">
    <name type="scientific">Portunus trituberculatus</name>
    <name type="common">Swimming crab</name>
    <name type="synonym">Neptunus trituberculatus</name>
    <dbReference type="NCBI Taxonomy" id="210409"/>
    <lineage>
        <taxon>Eukaryota</taxon>
        <taxon>Metazoa</taxon>
        <taxon>Ecdysozoa</taxon>
        <taxon>Arthropoda</taxon>
        <taxon>Crustacea</taxon>
        <taxon>Multicrustacea</taxon>
        <taxon>Malacostraca</taxon>
        <taxon>Eumalacostraca</taxon>
        <taxon>Eucarida</taxon>
        <taxon>Decapoda</taxon>
        <taxon>Pleocyemata</taxon>
        <taxon>Brachyura</taxon>
        <taxon>Eubrachyura</taxon>
        <taxon>Portunoidea</taxon>
        <taxon>Portunidae</taxon>
        <taxon>Portuninae</taxon>
        <taxon>Portunus</taxon>
    </lineage>
</organism>
<keyword evidence="3" id="KW-1185">Reference proteome</keyword>
<evidence type="ECO:0000313" key="3">
    <source>
        <dbReference type="Proteomes" id="UP000324222"/>
    </source>
</evidence>
<gene>
    <name evidence="2" type="ORF">E2C01_057976</name>
</gene>